<feature type="non-terminal residue" evidence="6">
    <location>
        <position position="1"/>
    </location>
</feature>
<keyword evidence="1" id="KW-0677">Repeat</keyword>
<feature type="compositionally biased region" description="Basic and acidic residues" evidence="4">
    <location>
        <begin position="287"/>
        <end position="297"/>
    </location>
</feature>
<evidence type="ECO:0000313" key="6">
    <source>
        <dbReference type="EMBL" id="GMI19724.1"/>
    </source>
</evidence>
<organism evidence="6 7">
    <name type="scientific">Tetraparma gracilis</name>
    <dbReference type="NCBI Taxonomy" id="2962635"/>
    <lineage>
        <taxon>Eukaryota</taxon>
        <taxon>Sar</taxon>
        <taxon>Stramenopiles</taxon>
        <taxon>Ochrophyta</taxon>
        <taxon>Bolidophyceae</taxon>
        <taxon>Parmales</taxon>
        <taxon>Triparmaceae</taxon>
        <taxon>Tetraparma</taxon>
    </lineage>
</organism>
<evidence type="ECO:0000259" key="5">
    <source>
        <dbReference type="PROSITE" id="PS50893"/>
    </source>
</evidence>
<feature type="region of interest" description="Disordered" evidence="4">
    <location>
        <begin position="259"/>
        <end position="297"/>
    </location>
</feature>
<dbReference type="SMART" id="SM00382">
    <property type="entry name" value="AAA"/>
    <property type="match status" value="2"/>
</dbReference>
<evidence type="ECO:0000256" key="2">
    <source>
        <dbReference type="ARBA" id="ARBA00022741"/>
    </source>
</evidence>
<dbReference type="SUPFAM" id="SSF52540">
    <property type="entry name" value="P-loop containing nucleoside triphosphate hydrolases"/>
    <property type="match status" value="2"/>
</dbReference>
<dbReference type="InterPro" id="IPR003593">
    <property type="entry name" value="AAA+_ATPase"/>
</dbReference>
<dbReference type="Pfam" id="PF00005">
    <property type="entry name" value="ABC_tran"/>
    <property type="match status" value="2"/>
</dbReference>
<protein>
    <recommendedName>
        <fullName evidence="5">ABC transporter domain-containing protein</fullName>
    </recommendedName>
</protein>
<keyword evidence="7" id="KW-1185">Reference proteome</keyword>
<comment type="caution">
    <text evidence="6">The sequence shown here is derived from an EMBL/GenBank/DDBJ whole genome shotgun (WGS) entry which is preliminary data.</text>
</comment>
<feature type="domain" description="ABC transporter" evidence="5">
    <location>
        <begin position="387"/>
        <end position="607"/>
    </location>
</feature>
<dbReference type="PANTHER" id="PTHR19211">
    <property type="entry name" value="ATP-BINDING TRANSPORT PROTEIN-RELATED"/>
    <property type="match status" value="1"/>
</dbReference>
<dbReference type="PROSITE" id="PS50893">
    <property type="entry name" value="ABC_TRANSPORTER_2"/>
    <property type="match status" value="2"/>
</dbReference>
<evidence type="ECO:0000256" key="1">
    <source>
        <dbReference type="ARBA" id="ARBA00022737"/>
    </source>
</evidence>
<evidence type="ECO:0000313" key="7">
    <source>
        <dbReference type="Proteomes" id="UP001165060"/>
    </source>
</evidence>
<proteinExistence type="predicted"/>
<keyword evidence="3" id="KW-0067">ATP-binding</keyword>
<sequence>KDLVVPNLDLSFGPTHLLSRASLKFLSSKTYCLHGRNGTGKTTLLRAISERTIPGLPPFMTSVLVRQEILPSELTVREFMLSFDERMEILDERLEAADAADEEAVAGLCDAISNLELEQEDPAGMHGALGLFAAGGLEGKVLSELSGGERKRVALAVAALVRPDVLMLDEPNNHLDQAGIGMLREFLGGYGGTVIMVSHDRDLVDETADYVCCIRDQGLHYTRGNYNDLLKQRAQETAHQTKQAANLNRERDRIQASIGKMQDAKGGGLGGVKRSKQIESRRKKLDRHGLEKDEHGHRWSAQTACGARVGSANSVVRAQDRRRSSQASILKSIEGVLYPTVDKDIQFVFRAAPDYTFYEPVVKCEDVAFRYGGGDRPLDKATILNSMKRGKVLTLEEIRRGSFLFHADFTIQQYSRTIILGENGAGKTALLKVLAQQVPPSEGKVTTCDNARTAFFSQLFADDIINHALPADTPLTFLARKFEKASDQELRSELDHFGIQAAKVNLTLLSMSGGERVRVLLASMFLANPQVLILDEPTNHLDLESVEALAVGLGRWNGTIVIASHDRSLLRRTIELSGEGKECVCMQLCKVDASLGLPYERTLRRLTEQELDKYFE</sequence>
<dbReference type="PANTHER" id="PTHR19211:SF117">
    <property type="entry name" value="ATP-BINDING CASSETTE SUB-FAMILY F MEMBER 3"/>
    <property type="match status" value="1"/>
</dbReference>
<evidence type="ECO:0000256" key="4">
    <source>
        <dbReference type="SAM" id="MobiDB-lite"/>
    </source>
</evidence>
<dbReference type="InterPro" id="IPR050611">
    <property type="entry name" value="ABCF"/>
</dbReference>
<reference evidence="6 7" key="1">
    <citation type="journal article" date="2023" name="Commun. Biol.">
        <title>Genome analysis of Parmales, the sister group of diatoms, reveals the evolutionary specialization of diatoms from phago-mixotrophs to photoautotrophs.</title>
        <authorList>
            <person name="Ban H."/>
            <person name="Sato S."/>
            <person name="Yoshikawa S."/>
            <person name="Yamada K."/>
            <person name="Nakamura Y."/>
            <person name="Ichinomiya M."/>
            <person name="Sato N."/>
            <person name="Blanc-Mathieu R."/>
            <person name="Endo H."/>
            <person name="Kuwata A."/>
            <person name="Ogata H."/>
        </authorList>
    </citation>
    <scope>NUCLEOTIDE SEQUENCE [LARGE SCALE GENOMIC DNA]</scope>
</reference>
<dbReference type="EMBL" id="BRYB01003735">
    <property type="protein sequence ID" value="GMI19724.1"/>
    <property type="molecule type" value="Genomic_DNA"/>
</dbReference>
<dbReference type="InterPro" id="IPR027417">
    <property type="entry name" value="P-loop_NTPase"/>
</dbReference>
<dbReference type="Pfam" id="PF12848">
    <property type="entry name" value="ABC_tran_Xtn"/>
    <property type="match status" value="1"/>
</dbReference>
<dbReference type="PROSITE" id="PS00211">
    <property type="entry name" value="ABC_TRANSPORTER_1"/>
    <property type="match status" value="2"/>
</dbReference>
<dbReference type="CDD" id="cd03221">
    <property type="entry name" value="ABCF_EF-3"/>
    <property type="match status" value="1"/>
</dbReference>
<feature type="domain" description="ABC transporter" evidence="5">
    <location>
        <begin position="3"/>
        <end position="242"/>
    </location>
</feature>
<dbReference type="Proteomes" id="UP001165060">
    <property type="component" value="Unassembled WGS sequence"/>
</dbReference>
<dbReference type="InterPro" id="IPR003439">
    <property type="entry name" value="ABC_transporter-like_ATP-bd"/>
</dbReference>
<name>A0ABQ6M5E4_9STRA</name>
<gene>
    <name evidence="6" type="ORF">TeGR_g8636</name>
</gene>
<dbReference type="Gene3D" id="3.40.50.300">
    <property type="entry name" value="P-loop containing nucleotide triphosphate hydrolases"/>
    <property type="match status" value="2"/>
</dbReference>
<dbReference type="InterPro" id="IPR032781">
    <property type="entry name" value="ABC_tran_Xtn"/>
</dbReference>
<dbReference type="InterPro" id="IPR017871">
    <property type="entry name" value="ABC_transporter-like_CS"/>
</dbReference>
<keyword evidence="2" id="KW-0547">Nucleotide-binding</keyword>
<evidence type="ECO:0000256" key="3">
    <source>
        <dbReference type="ARBA" id="ARBA00022840"/>
    </source>
</evidence>
<accession>A0ABQ6M5E4</accession>